<dbReference type="Proteomes" id="UP000887116">
    <property type="component" value="Unassembled WGS sequence"/>
</dbReference>
<dbReference type="OrthoDB" id="376357at2759"/>
<name>A0A8X6JA09_TRICU</name>
<keyword evidence="1" id="KW-0472">Membrane</keyword>
<feature type="transmembrane region" description="Helical" evidence="1">
    <location>
        <begin position="254"/>
        <end position="274"/>
    </location>
</feature>
<keyword evidence="4" id="KW-1185">Reference proteome</keyword>
<comment type="caution">
    <text evidence="3">The sequence shown here is derived from an EMBL/GenBank/DDBJ whole genome shotgun (WGS) entry which is preliminary data.</text>
</comment>
<protein>
    <submittedName>
        <fullName evidence="3">DnaJ subfamily C member 4</fullName>
    </submittedName>
</protein>
<dbReference type="SMART" id="SM00271">
    <property type="entry name" value="DnaJ"/>
    <property type="match status" value="1"/>
</dbReference>
<sequence>MTPEPRYGFMYLKRASPSDAYVIHCFTDSLYDNMISCVQAGTSYSMDTTDSDCKMKIAYFKILNNSAIVRELHNPSVYRQFSNKDKCFIRIDCKMQWKNALLPSLRVSDVFLQNFNFCLIHLRRCSKNASERNPYDVLGLKTSCSTKDVKKAYIKLCKELHPDMKPGDTSQHKKFVELNKAYTTLVNVENRKQFDQESASPTCDTYQGVYRQASSPFDQGHWQKEEAWYEKENYWQYYQQQSKSTMVKRVKHSWIVFGCFLLVLVGSVMYFSAYSYATRYTLQKVDEKSRRISENYQDARRNALDDGKEERLEKLKRRWSM</sequence>
<organism evidence="3 4">
    <name type="scientific">Trichonephila clavata</name>
    <name type="common">Joro spider</name>
    <name type="synonym">Nephila clavata</name>
    <dbReference type="NCBI Taxonomy" id="2740835"/>
    <lineage>
        <taxon>Eukaryota</taxon>
        <taxon>Metazoa</taxon>
        <taxon>Ecdysozoa</taxon>
        <taxon>Arthropoda</taxon>
        <taxon>Chelicerata</taxon>
        <taxon>Arachnida</taxon>
        <taxon>Araneae</taxon>
        <taxon>Araneomorphae</taxon>
        <taxon>Entelegynae</taxon>
        <taxon>Araneoidea</taxon>
        <taxon>Nephilidae</taxon>
        <taxon>Trichonephila</taxon>
    </lineage>
</organism>
<dbReference type="PROSITE" id="PS50076">
    <property type="entry name" value="DNAJ_2"/>
    <property type="match status" value="1"/>
</dbReference>
<dbReference type="Gene3D" id="1.10.287.110">
    <property type="entry name" value="DnaJ domain"/>
    <property type="match status" value="1"/>
</dbReference>
<keyword evidence="1" id="KW-1133">Transmembrane helix</keyword>
<dbReference type="Pfam" id="PF00226">
    <property type="entry name" value="DnaJ"/>
    <property type="match status" value="1"/>
</dbReference>
<dbReference type="AlphaFoldDB" id="A0A8X6JA09"/>
<evidence type="ECO:0000313" key="3">
    <source>
        <dbReference type="EMBL" id="GFQ98325.1"/>
    </source>
</evidence>
<evidence type="ECO:0000259" key="2">
    <source>
        <dbReference type="PROSITE" id="PS50076"/>
    </source>
</evidence>
<dbReference type="SUPFAM" id="SSF46565">
    <property type="entry name" value="Chaperone J-domain"/>
    <property type="match status" value="1"/>
</dbReference>
<evidence type="ECO:0000256" key="1">
    <source>
        <dbReference type="SAM" id="Phobius"/>
    </source>
</evidence>
<accession>A0A8X6JA09</accession>
<dbReference type="CDD" id="cd06257">
    <property type="entry name" value="DnaJ"/>
    <property type="match status" value="1"/>
</dbReference>
<evidence type="ECO:0000313" key="4">
    <source>
        <dbReference type="Proteomes" id="UP000887116"/>
    </source>
</evidence>
<gene>
    <name evidence="3" type="primary">Dnajc4</name>
    <name evidence="3" type="ORF">TNCT_147481</name>
</gene>
<dbReference type="InterPro" id="IPR052763">
    <property type="entry name" value="DnaJ_C4"/>
</dbReference>
<dbReference type="PRINTS" id="PR00625">
    <property type="entry name" value="JDOMAIN"/>
</dbReference>
<reference evidence="3" key="1">
    <citation type="submission" date="2020-07" db="EMBL/GenBank/DDBJ databases">
        <title>Multicomponent nature underlies the extraordinary mechanical properties of spider dragline silk.</title>
        <authorList>
            <person name="Kono N."/>
            <person name="Nakamura H."/>
            <person name="Mori M."/>
            <person name="Yoshida Y."/>
            <person name="Ohtoshi R."/>
            <person name="Malay A.D."/>
            <person name="Moran D.A.P."/>
            <person name="Tomita M."/>
            <person name="Numata K."/>
            <person name="Arakawa K."/>
        </authorList>
    </citation>
    <scope>NUCLEOTIDE SEQUENCE</scope>
</reference>
<proteinExistence type="predicted"/>
<dbReference type="PANTHER" id="PTHR44825">
    <property type="match status" value="1"/>
</dbReference>
<keyword evidence="1" id="KW-0812">Transmembrane</keyword>
<dbReference type="EMBL" id="BMAO01034700">
    <property type="protein sequence ID" value="GFQ98325.1"/>
    <property type="molecule type" value="Genomic_DNA"/>
</dbReference>
<dbReference type="PANTHER" id="PTHR44825:SF1">
    <property type="entry name" value="DNAJ HOMOLOG SUBFAMILY C MEMBER 4"/>
    <property type="match status" value="1"/>
</dbReference>
<dbReference type="InterPro" id="IPR036869">
    <property type="entry name" value="J_dom_sf"/>
</dbReference>
<dbReference type="InterPro" id="IPR001623">
    <property type="entry name" value="DnaJ_domain"/>
</dbReference>
<feature type="domain" description="J" evidence="2">
    <location>
        <begin position="133"/>
        <end position="198"/>
    </location>
</feature>